<evidence type="ECO:0000313" key="2">
    <source>
        <dbReference type="Proteomes" id="UP000000557"/>
    </source>
</evidence>
<gene>
    <name evidence="1" type="ordered locus">gll0651</name>
</gene>
<dbReference type="HOGENOM" id="CLU_1515844_0_0_3"/>
<dbReference type="OrthoDB" id="9871542at2"/>
<evidence type="ECO:0000313" key="1">
    <source>
        <dbReference type="EMBL" id="BAC88592.1"/>
    </source>
</evidence>
<proteinExistence type="predicted"/>
<reference evidence="1 2" key="2">
    <citation type="journal article" date="2003" name="DNA Res.">
        <title>Complete genome structure of Gloeobacter violaceus PCC 7421, a cyanobacterium that lacks thylakoids (supplement).</title>
        <authorList>
            <person name="Nakamura Y."/>
            <person name="Kaneko T."/>
            <person name="Sato S."/>
            <person name="Mimuro M."/>
            <person name="Miyashita H."/>
            <person name="Tsuchiya T."/>
            <person name="Sasamoto S."/>
            <person name="Watanabe A."/>
            <person name="Kawashima K."/>
            <person name="Kishida Y."/>
            <person name="Kiyokawa C."/>
            <person name="Kohara M."/>
            <person name="Matsumoto M."/>
            <person name="Matsuno A."/>
            <person name="Nakazaki N."/>
            <person name="Shimpo S."/>
            <person name="Takeuchi C."/>
            <person name="Yamada M."/>
            <person name="Tabata S."/>
        </authorList>
    </citation>
    <scope>NUCLEOTIDE SEQUENCE [LARGE SCALE GENOMIC DNA]</scope>
    <source>
        <strain evidence="2">ATCC 29082 / PCC 7421</strain>
    </source>
</reference>
<dbReference type="Proteomes" id="UP000000557">
    <property type="component" value="Chromosome"/>
</dbReference>
<dbReference type="EnsemblBacteria" id="BAC88592">
    <property type="protein sequence ID" value="BAC88592"/>
    <property type="gene ID" value="BAC88592"/>
</dbReference>
<protein>
    <submittedName>
        <fullName evidence="1">Gll0651 protein</fullName>
    </submittedName>
</protein>
<organism evidence="1 2">
    <name type="scientific">Gloeobacter violaceus (strain ATCC 29082 / PCC 7421)</name>
    <dbReference type="NCBI Taxonomy" id="251221"/>
    <lineage>
        <taxon>Bacteria</taxon>
        <taxon>Bacillati</taxon>
        <taxon>Cyanobacteriota</taxon>
        <taxon>Cyanophyceae</taxon>
        <taxon>Gloeobacterales</taxon>
        <taxon>Gloeobacteraceae</taxon>
        <taxon>Gloeobacter</taxon>
    </lineage>
</organism>
<keyword evidence="2" id="KW-1185">Reference proteome</keyword>
<dbReference type="EMBL" id="BA000045">
    <property type="protein sequence ID" value="BAC88592.1"/>
    <property type="molecule type" value="Genomic_DNA"/>
</dbReference>
<reference evidence="1 2" key="1">
    <citation type="journal article" date="2003" name="DNA Res.">
        <title>Complete genome structure of Gloeobacter violaceus PCC 7421, a cyanobacterium that lacks thylakoids.</title>
        <authorList>
            <person name="Nakamura Y."/>
            <person name="Kaneko T."/>
            <person name="Sato S."/>
            <person name="Mimuro M."/>
            <person name="Miyashita H."/>
            <person name="Tsuchiya T."/>
            <person name="Sasamoto S."/>
            <person name="Watanabe A."/>
            <person name="Kawashima K."/>
            <person name="Kishida Y."/>
            <person name="Kiyokawa C."/>
            <person name="Kohara M."/>
            <person name="Matsumoto M."/>
            <person name="Matsuno A."/>
            <person name="Nakazaki N."/>
            <person name="Shimpo S."/>
            <person name="Takeuchi C."/>
            <person name="Yamada M."/>
            <person name="Tabata S."/>
        </authorList>
    </citation>
    <scope>NUCLEOTIDE SEQUENCE [LARGE SCALE GENOMIC DNA]</scope>
    <source>
        <strain evidence="2">ATCC 29082 / PCC 7421</strain>
    </source>
</reference>
<dbReference type="STRING" id="251221.gene:10758126"/>
<dbReference type="AlphaFoldDB" id="Q7NMW4"/>
<dbReference type="InParanoid" id="Q7NMW4"/>
<accession>Q7NMW4</accession>
<sequence length="177" mass="19985">MACKPMVALRPLPVAAPVAPVVLPERSPQLLLDVFLRRWSLRSPRSRLLRLVSELNRAGWNCAVVDGGSHTASWQLLTGSGRNRRVQASSIADGLHRLEALQRCEQFDLVILHEILCSPGRVRDWLAWTPGRGAVLWIRRGEAVLLEEHDNRTYPPRLEAFGRLVEKVLHLLDRWGG</sequence>
<dbReference type="KEGG" id="gvi:gll0651"/>
<name>Q7NMW4_GLOVI</name>
<dbReference type="PATRIC" id="fig|251221.4.peg.660"/>